<feature type="region of interest" description="Disordered" evidence="1">
    <location>
        <begin position="104"/>
        <end position="131"/>
    </location>
</feature>
<dbReference type="EMBL" id="CP056069">
    <property type="protein sequence ID" value="UKK00389.2"/>
    <property type="molecule type" value="Genomic_DNA"/>
</dbReference>
<gene>
    <name evidence="2" type="ORF">MACK_000461</name>
</gene>
<protein>
    <submittedName>
        <fullName evidence="2">Uncharacterized protein</fullName>
    </submittedName>
</protein>
<feature type="region of interest" description="Disordered" evidence="1">
    <location>
        <begin position="322"/>
        <end position="385"/>
    </location>
</feature>
<proteinExistence type="predicted"/>
<evidence type="ECO:0000256" key="1">
    <source>
        <dbReference type="SAM" id="MobiDB-lite"/>
    </source>
</evidence>
<sequence>MESQAQRDPDPLKVYKNEGDKPLYPPKILYDVQYTLDQISDSVSPFVMAQGGLKQDQHLVEGRDFVNIDMKSPDQYIGKHIPSGDNYIHSIDIDLSPIKAGKESGADDGLLVDDSRPPKESQGSGDEKMDLMDSRAPKVEKLYSDDDFIDVVDGRSQTGCPTSGSEQVGKSGIRGRTYVPFQAGGYGSTFSGYGTGYGTLRSDMYHPLHSGSGSMSAQAVEISPLGMARGAGGVPQPIPFPTTSSIYVEEVPIVPARRPRAPNPTVRVEGAAEVEEVIEGEDDVLIEEVFETESDKEAQDFDVVVVTAPEGKKVTIEDIKDKEKEASDTQTKVTKEQMVSSVITRPSTLTSVTAGKPAQKSQAENPKTTPAPPIDDNDIFSPTYEPIYANNPHSAHIPLIFLHDPSTADKLTSGDSKEGSLSQDGSQIASLIERINEVSQAKQKVEVEVKETTPQQSRQSQRSLVKELLTLVKVLLSHHVVLWHPNQVRIKSNKKPHLKSQIQNSHRSLTLLMKMMIFSLNGTVQPLTGDHIVKMLK</sequence>
<evidence type="ECO:0000313" key="2">
    <source>
        <dbReference type="EMBL" id="UKK00389.2"/>
    </source>
</evidence>
<evidence type="ECO:0000313" key="3">
    <source>
        <dbReference type="Proteomes" id="UP000244811"/>
    </source>
</evidence>
<name>A0A976M9P0_THEOR</name>
<reference evidence="2" key="1">
    <citation type="submission" date="2022-07" db="EMBL/GenBank/DDBJ databases">
        <title>Evaluation of T. orientalis genome assembly methods using nanopore sequencing and analysis of variation between genomes.</title>
        <authorList>
            <person name="Yam J."/>
            <person name="Micallef M.L."/>
            <person name="Liu M."/>
            <person name="Djordjevic S.P."/>
            <person name="Bogema D.R."/>
            <person name="Jenkins C."/>
        </authorList>
    </citation>
    <scope>NUCLEOTIDE SEQUENCE</scope>
    <source>
        <strain evidence="2">Goon Nure</strain>
    </source>
</reference>
<feature type="compositionally biased region" description="Polar residues" evidence="1">
    <location>
        <begin position="328"/>
        <end position="368"/>
    </location>
</feature>
<feature type="compositionally biased region" description="Basic and acidic residues" evidence="1">
    <location>
        <begin position="113"/>
        <end position="131"/>
    </location>
</feature>
<accession>A0A976M9P0</accession>
<dbReference type="AlphaFoldDB" id="A0A976M9P0"/>
<organism evidence="2 3">
    <name type="scientific">Theileria orientalis</name>
    <dbReference type="NCBI Taxonomy" id="68886"/>
    <lineage>
        <taxon>Eukaryota</taxon>
        <taxon>Sar</taxon>
        <taxon>Alveolata</taxon>
        <taxon>Apicomplexa</taxon>
        <taxon>Aconoidasida</taxon>
        <taxon>Piroplasmida</taxon>
        <taxon>Theileriidae</taxon>
        <taxon>Theileria</taxon>
    </lineage>
</organism>
<dbReference type="Proteomes" id="UP000244811">
    <property type="component" value="Chromosome 1"/>
</dbReference>